<keyword evidence="1" id="KW-1133">Transmembrane helix</keyword>
<dbReference type="Gene3D" id="2.180.10.10">
    <property type="entry name" value="RHS repeat-associated core"/>
    <property type="match status" value="1"/>
</dbReference>
<keyword evidence="1" id="KW-0472">Membrane</keyword>
<dbReference type="AlphaFoldDB" id="V4HWR1"/>
<feature type="transmembrane region" description="Helical" evidence="1">
    <location>
        <begin position="92"/>
        <end position="114"/>
    </location>
</feature>
<proteinExistence type="predicted"/>
<sequence length="356" mass="37176">MTISIFDDVSNNFKAYTGHEQVSLGGVKRIIHMNGRIYDADTGRFMQADPFVQAPSNLQNYNRYSYVLNNPLSYTEPSGFFFKKLKKLVKKYWKPIVAIVATAVTYGAASGWVAGWGTAGTFGTAATATSAATLTATGAVATGAIAGAVGGAIGGALVTGSLKGALRGAFTGAIAGAAGGYANFGSVSGWGDAAQRVAVSALGGCGAGKAAGGSCSKGAKMAAMAQALTMSAEAIYKSVSSKYNKTGEVHLKQEGISDVGKQVKKNLDEHYWGMSDQAGVMKDIAKGPYMDSFAEFHDGLHDMFTNVLGKGDIVTNNGVGLIVTMPHSYRLTLLAAARPYNYTYATYELMDDKYGN</sequence>
<name>V4HWR1_PSEL2</name>
<evidence type="ECO:0000256" key="1">
    <source>
        <dbReference type="SAM" id="Phobius"/>
    </source>
</evidence>
<reference evidence="2 3" key="1">
    <citation type="submission" date="2013-07" db="EMBL/GenBank/DDBJ databases">
        <title>Draft genome sequence of Pseudoalteromonas luteoviolacea 2ta16.</title>
        <authorList>
            <person name="Allen E.E."/>
            <person name="Azam F."/>
            <person name="Podell S."/>
        </authorList>
    </citation>
    <scope>NUCLEOTIDE SEQUENCE [LARGE SCALE GENOMIC DNA]</scope>
    <source>
        <strain evidence="2 3">2ta16</strain>
    </source>
</reference>
<dbReference type="NCBIfam" id="TIGR03696">
    <property type="entry name" value="Rhs_assc_core"/>
    <property type="match status" value="1"/>
</dbReference>
<evidence type="ECO:0000313" key="3">
    <source>
        <dbReference type="Proteomes" id="UP000017820"/>
    </source>
</evidence>
<dbReference type="InterPro" id="IPR022385">
    <property type="entry name" value="Rhs_assc_core"/>
</dbReference>
<accession>V4HWR1</accession>
<dbReference type="RefSeq" id="WP_023398298.1">
    <property type="nucleotide sequence ID" value="NZ_AUSV01000017.1"/>
</dbReference>
<gene>
    <name evidence="2" type="ORF">PL2TA16_02093</name>
</gene>
<dbReference type="Proteomes" id="UP000017820">
    <property type="component" value="Unassembled WGS sequence"/>
</dbReference>
<feature type="transmembrane region" description="Helical" evidence="1">
    <location>
        <begin position="134"/>
        <end position="158"/>
    </location>
</feature>
<dbReference type="PATRIC" id="fig|1353533.3.peg.1355"/>
<protein>
    <submittedName>
        <fullName evidence="2">RHS repeat-associated core domain protein</fullName>
    </submittedName>
</protein>
<keyword evidence="1" id="KW-0812">Transmembrane</keyword>
<evidence type="ECO:0000313" key="2">
    <source>
        <dbReference type="EMBL" id="ESP94248.1"/>
    </source>
</evidence>
<organism evidence="2 3">
    <name type="scientific">Pseudoalteromonas luteoviolacea (strain 2ta16)</name>
    <dbReference type="NCBI Taxonomy" id="1353533"/>
    <lineage>
        <taxon>Bacteria</taxon>
        <taxon>Pseudomonadati</taxon>
        <taxon>Pseudomonadota</taxon>
        <taxon>Gammaproteobacteria</taxon>
        <taxon>Alteromonadales</taxon>
        <taxon>Pseudoalteromonadaceae</taxon>
        <taxon>Pseudoalteromonas</taxon>
    </lineage>
</organism>
<dbReference type="EMBL" id="AUSV01000017">
    <property type="protein sequence ID" value="ESP94248.1"/>
    <property type="molecule type" value="Genomic_DNA"/>
</dbReference>
<comment type="caution">
    <text evidence="2">The sequence shown here is derived from an EMBL/GenBank/DDBJ whole genome shotgun (WGS) entry which is preliminary data.</text>
</comment>